<dbReference type="InterPro" id="IPR026960">
    <property type="entry name" value="RVT-Znf"/>
</dbReference>
<name>A0A9W7ICP1_HIBTR</name>
<dbReference type="GO" id="GO:0003676">
    <property type="term" value="F:nucleic acid binding"/>
    <property type="evidence" value="ECO:0007669"/>
    <property type="project" value="InterPro"/>
</dbReference>
<dbReference type="Proteomes" id="UP001165190">
    <property type="component" value="Unassembled WGS sequence"/>
</dbReference>
<proteinExistence type="predicted"/>
<dbReference type="Pfam" id="PF13456">
    <property type="entry name" value="RVT_3"/>
    <property type="match status" value="1"/>
</dbReference>
<gene>
    <name evidence="3" type="ORF">HRI_002958900</name>
</gene>
<dbReference type="EMBL" id="BSYR01000024">
    <property type="protein sequence ID" value="GMI92896.1"/>
    <property type="molecule type" value="Genomic_DNA"/>
</dbReference>
<dbReference type="SUPFAM" id="SSF53098">
    <property type="entry name" value="Ribonuclease H-like"/>
    <property type="match status" value="1"/>
</dbReference>
<accession>A0A9W7ICP1</accession>
<dbReference type="GO" id="GO:0004523">
    <property type="term" value="F:RNA-DNA hybrid ribonuclease activity"/>
    <property type="evidence" value="ECO:0007669"/>
    <property type="project" value="InterPro"/>
</dbReference>
<dbReference type="Gene3D" id="3.60.10.10">
    <property type="entry name" value="Endonuclease/exonuclease/phosphatase"/>
    <property type="match status" value="1"/>
</dbReference>
<dbReference type="InterPro" id="IPR043502">
    <property type="entry name" value="DNA/RNA_pol_sf"/>
</dbReference>
<evidence type="ECO:0000313" key="4">
    <source>
        <dbReference type="Proteomes" id="UP001165190"/>
    </source>
</evidence>
<reference evidence="3" key="1">
    <citation type="submission" date="2023-05" db="EMBL/GenBank/DDBJ databases">
        <title>Genome and transcriptome analyses reveal genes involved in the formation of fine ridges on petal epidermal cells in Hibiscus trionum.</title>
        <authorList>
            <person name="Koshimizu S."/>
            <person name="Masuda S."/>
            <person name="Ishii T."/>
            <person name="Shirasu K."/>
            <person name="Hoshino A."/>
            <person name="Arita M."/>
        </authorList>
    </citation>
    <scope>NUCLEOTIDE SEQUENCE</scope>
    <source>
        <strain evidence="3">Hamamatsu line</strain>
    </source>
</reference>
<keyword evidence="1" id="KW-0175">Coiled coil</keyword>
<dbReference type="Pfam" id="PF14529">
    <property type="entry name" value="Exo_endo_phos_2"/>
    <property type="match status" value="1"/>
</dbReference>
<dbReference type="PANTHER" id="PTHR33116:SF75">
    <property type="entry name" value="RIBONUCLEASE H PROTEIN"/>
    <property type="match status" value="1"/>
</dbReference>
<dbReference type="OrthoDB" id="1418194at2759"/>
<dbReference type="InterPro" id="IPR002156">
    <property type="entry name" value="RNaseH_domain"/>
</dbReference>
<dbReference type="InterPro" id="IPR005135">
    <property type="entry name" value="Endo/exonuclease/phosphatase"/>
</dbReference>
<feature type="coiled-coil region" evidence="1">
    <location>
        <begin position="251"/>
        <end position="278"/>
    </location>
</feature>
<dbReference type="Gene3D" id="3.30.420.10">
    <property type="entry name" value="Ribonuclease H-like superfamily/Ribonuclease H"/>
    <property type="match status" value="1"/>
</dbReference>
<protein>
    <recommendedName>
        <fullName evidence="2">Reverse transcriptase domain-containing protein</fullName>
    </recommendedName>
</protein>
<organism evidence="3 4">
    <name type="scientific">Hibiscus trionum</name>
    <name type="common">Flower of an hour</name>
    <dbReference type="NCBI Taxonomy" id="183268"/>
    <lineage>
        <taxon>Eukaryota</taxon>
        <taxon>Viridiplantae</taxon>
        <taxon>Streptophyta</taxon>
        <taxon>Embryophyta</taxon>
        <taxon>Tracheophyta</taxon>
        <taxon>Spermatophyta</taxon>
        <taxon>Magnoliopsida</taxon>
        <taxon>eudicotyledons</taxon>
        <taxon>Gunneridae</taxon>
        <taxon>Pentapetalae</taxon>
        <taxon>rosids</taxon>
        <taxon>malvids</taxon>
        <taxon>Malvales</taxon>
        <taxon>Malvaceae</taxon>
        <taxon>Malvoideae</taxon>
        <taxon>Hibiscus</taxon>
    </lineage>
</organism>
<dbReference type="CDD" id="cd01650">
    <property type="entry name" value="RT_nLTR_like"/>
    <property type="match status" value="1"/>
</dbReference>
<dbReference type="InterPro" id="IPR036397">
    <property type="entry name" value="RNaseH_sf"/>
</dbReference>
<dbReference type="InterPro" id="IPR036691">
    <property type="entry name" value="Endo/exonu/phosph_ase_sf"/>
</dbReference>
<dbReference type="Pfam" id="PF00078">
    <property type="entry name" value="RVT_1"/>
    <property type="match status" value="1"/>
</dbReference>
<dbReference type="PANTHER" id="PTHR33116">
    <property type="entry name" value="REVERSE TRANSCRIPTASE ZINC-BINDING DOMAIN-CONTAINING PROTEIN-RELATED-RELATED"/>
    <property type="match status" value="1"/>
</dbReference>
<keyword evidence="4" id="KW-1185">Reference proteome</keyword>
<feature type="domain" description="Reverse transcriptase" evidence="2">
    <location>
        <begin position="438"/>
        <end position="716"/>
    </location>
</feature>
<comment type="caution">
    <text evidence="3">The sequence shown here is derived from an EMBL/GenBank/DDBJ whole genome shotgun (WGS) entry which is preliminary data.</text>
</comment>
<dbReference type="InterPro" id="IPR044730">
    <property type="entry name" value="RNase_H-like_dom_plant"/>
</dbReference>
<dbReference type="Pfam" id="PF13966">
    <property type="entry name" value="zf-RVT"/>
    <property type="match status" value="1"/>
</dbReference>
<dbReference type="SUPFAM" id="SSF56219">
    <property type="entry name" value="DNase I-like"/>
    <property type="match status" value="1"/>
</dbReference>
<evidence type="ECO:0000256" key="1">
    <source>
        <dbReference type="SAM" id="Coils"/>
    </source>
</evidence>
<dbReference type="CDD" id="cd06222">
    <property type="entry name" value="RNase_H_like"/>
    <property type="match status" value="1"/>
</dbReference>
<dbReference type="InterPro" id="IPR012337">
    <property type="entry name" value="RNaseH-like_sf"/>
</dbReference>
<evidence type="ECO:0000313" key="3">
    <source>
        <dbReference type="EMBL" id="GMI92896.1"/>
    </source>
</evidence>
<sequence>MDSLIPWVSRRLLKNNLQELAFTPALGASGGLYTLWDPSHFKMETKIVEQRAIVLTGFLPQLKKKVGLINVYAPNESGERRDFFEHISNVIEGLNCPVLVGGDFNSVLKQEERSGMSYIQTATNSLADFVLANGLIDLPLDGGSFTWYKGGASMVASRLDRFLLSPELLQLFPQHIQSVLPRSLSDHCPVLLAVRLSEQKSRPFKWFAHWADDEQYCSLVRNICGSVGNQNISVTLRKVKEATKNWAREHRDSDSDSIASLEEKLARMEADVLSKQGSADLWKDIQALRIDLWKKYRTVEREWLQKSRLKYFQEGDRNTKFFHLTATLRSKTNFVSDIRVGNSVLKGTTQIMEAFVNHYKGSYSDINTIPVSSMDINLKKLSSTAAAKLEEPFSELEIWQAIKSVDGSRAPDPDGFNLDFFKKFWVDLKQGLMDCFLKFYNGEIFDESFNRSFITLIPKKSGPKSLDDFRPISLVGSIYKIVAKVLARRLAGCIEEVVGERQFTFISGKQIADCSLIANEIVDDQKRLKKEAVVFKADFKKAYDSVDWKFLDMILMKMGFGQRWRSWMFMCISTAKISILINGLPSKPFRIRKGLRQGCPLSPYLFNIIGEALSSLLVKAESVGLIKGVQVGMKDSRFSHIQFADDLIVFLEAKTEYIHNTKRILRIFELASGLKLNMKKSKLYGVNIREETVSDWAMAIRCGCDKFPTTYLGLPLGYPRNMAEIWKPIEGKVQARLQTWKINSLSFAGRITLVKSVLINLPMYYLSIFEMPAGVAARINRSISGFIWGQVDKCAIHWIKWETLCQPKSKGGLGLIDIRLKNRAMLNKWLWRFGTDSYGYWRKLLENKYDYQSQSLIPDIHTRRNFSWVWKAITAPLSNQEDLYTKNVRCVFGNGMAIEFWDDVWAGPAPLKVTFPRIFAVAQKKVGKVQEFGKEVDSVWTWNIDLRRSLFQWEISIWEEFLQVINKAIQTFIHCDTIRWVGSSSRHYSAREYCIAAQADGEFEHPSWKLIWANLAPPKVESFVWRAFQDRIPTRVGLLKRGIVAPSEAKCAFCEVELKAVNHVLLHCNLSWRIWARWSNMWQVDCCFPNSIEDLLIEWVQAPIKEKAKAVWCMGFFGILWSLWLCRNKKVFKSKTPNEDMLFDMVLLRVGYWCKGKWPSSIPSVSEFVRQPCLTEIQDISTVKSRNSNWVPPMEGEVKFNVDAAVKNNVGKAGLGGVLRDHADKHLVRFESPVGVSEPTSAEILAIRRAAELFIDLGPCGYRKLTIETDSALAAKWIENPTTTPISFRSIVHECNALCSSNGFNILFNYRETNCVAHNLAASAIHRSIEQIWICNELEAVKGMMDQSSRECRTVTVTVG</sequence>
<dbReference type="InterPro" id="IPR000477">
    <property type="entry name" value="RT_dom"/>
</dbReference>
<evidence type="ECO:0000259" key="2">
    <source>
        <dbReference type="PROSITE" id="PS50878"/>
    </source>
</evidence>
<dbReference type="SUPFAM" id="SSF56672">
    <property type="entry name" value="DNA/RNA polymerases"/>
    <property type="match status" value="1"/>
</dbReference>
<dbReference type="PROSITE" id="PS50878">
    <property type="entry name" value="RT_POL"/>
    <property type="match status" value="1"/>
</dbReference>